<organism evidence="1 2">
    <name type="scientific">Naganishia adeliensis</name>
    <dbReference type="NCBI Taxonomy" id="92952"/>
    <lineage>
        <taxon>Eukaryota</taxon>
        <taxon>Fungi</taxon>
        <taxon>Dikarya</taxon>
        <taxon>Basidiomycota</taxon>
        <taxon>Agaricomycotina</taxon>
        <taxon>Tremellomycetes</taxon>
        <taxon>Filobasidiales</taxon>
        <taxon>Filobasidiaceae</taxon>
        <taxon>Naganishia</taxon>
    </lineage>
</organism>
<evidence type="ECO:0000313" key="2">
    <source>
        <dbReference type="Proteomes" id="UP001230649"/>
    </source>
</evidence>
<gene>
    <name evidence="1" type="ORF">QFC20_003399</name>
</gene>
<accession>A0ACC2WAL4</accession>
<reference evidence="1" key="1">
    <citation type="submission" date="2023-04" db="EMBL/GenBank/DDBJ databases">
        <title>Draft Genome sequencing of Naganishia species isolated from polar environments using Oxford Nanopore Technology.</title>
        <authorList>
            <person name="Leo P."/>
            <person name="Venkateswaran K."/>
        </authorList>
    </citation>
    <scope>NUCLEOTIDE SEQUENCE</scope>
    <source>
        <strain evidence="1">MNA-CCFEE 5262</strain>
    </source>
</reference>
<evidence type="ECO:0000313" key="1">
    <source>
        <dbReference type="EMBL" id="KAJ9108493.1"/>
    </source>
</evidence>
<dbReference type="Proteomes" id="UP001230649">
    <property type="component" value="Unassembled WGS sequence"/>
</dbReference>
<proteinExistence type="predicted"/>
<protein>
    <submittedName>
        <fullName evidence="1">Uncharacterized protein</fullName>
    </submittedName>
</protein>
<keyword evidence="2" id="KW-1185">Reference proteome</keyword>
<dbReference type="EMBL" id="JASBWS010000031">
    <property type="protein sequence ID" value="KAJ9108493.1"/>
    <property type="molecule type" value="Genomic_DNA"/>
</dbReference>
<sequence>MSDEAPARNPTSNPEEDDWEKEELEASSADISNKSNTAPPDIAIHGNLSSDTSRVEEREDSTLSTEGPLAGPRIRLMQRPKEAPIVRADPPKAPTNGSNLWDDDEWDSNRPGDTSNRKLWETANDPATAAMPIVPQNVPALPSSAALRILRRPSPTGHGSSPASSGASTPAGSKTSASSQSGSKTLKTLSEREEEYRRARERIFGLEGEAVEGAGEPVEAEGSATAASSPNSLTNNLAAPDTPTLPKGSGSTASSVASSTSASSMGVPRRQLNPALPIQNISRSTSANSNARSNRGGKRNGRGESTFEPLRPPHEQMLYQQQQLHQQQQLYVQQQQYQMQMQLSGYAQSGYVGPGQMYGMNAPMMGMQQGPVFNPYSQAPYQQMPTQGQVAGPSSAYPSRQPNPPMMSPGVVRQPAGPDDLGSLGFSDLRIRDNRYPAGPGNSGFGDRANGVRPAPMNPYSNLGQNPSFAPAGRQDTPGQTALNMNSPFAQGNSAAQYGARPTQQDTSAWPALGNPSNANGGATSLGTGRKSAQSVWRP</sequence>
<name>A0ACC2WAL4_9TREE</name>
<comment type="caution">
    <text evidence="1">The sequence shown here is derived from an EMBL/GenBank/DDBJ whole genome shotgun (WGS) entry which is preliminary data.</text>
</comment>